<evidence type="ECO:0000256" key="1">
    <source>
        <dbReference type="ARBA" id="ARBA00004141"/>
    </source>
</evidence>
<evidence type="ECO:0000259" key="9">
    <source>
        <dbReference type="PROSITE" id="PS50850"/>
    </source>
</evidence>
<dbReference type="InterPro" id="IPR042171">
    <property type="entry name" value="Acyl-CoA_hotdog"/>
</dbReference>
<dbReference type="InterPro" id="IPR037171">
    <property type="entry name" value="NagB/RpiA_transferase-like"/>
</dbReference>
<keyword evidence="3 10" id="KW-0808">Transferase</keyword>
<evidence type="ECO:0000256" key="4">
    <source>
        <dbReference type="ARBA" id="ARBA00022692"/>
    </source>
</evidence>
<dbReference type="PANTHER" id="PTHR13707:SF60">
    <property type="entry name" value="ACETATE COA-TRANSFERASE SUBUNIT ALPHA"/>
    <property type="match status" value="1"/>
</dbReference>
<dbReference type="SUPFAM" id="SSF103473">
    <property type="entry name" value="MFS general substrate transporter"/>
    <property type="match status" value="1"/>
</dbReference>
<gene>
    <name evidence="10" type="ORF">DDE83_002073</name>
</gene>
<feature type="transmembrane region" description="Helical" evidence="8">
    <location>
        <begin position="1649"/>
        <end position="1671"/>
    </location>
</feature>
<keyword evidence="5 8" id="KW-1133">Transmembrane helix</keyword>
<dbReference type="CDD" id="cd03444">
    <property type="entry name" value="Thioesterase_II_repeat1"/>
    <property type="match status" value="1"/>
</dbReference>
<dbReference type="InterPro" id="IPR049450">
    <property type="entry name" value="ACOT8-like_C"/>
</dbReference>
<dbReference type="InterPro" id="IPR029069">
    <property type="entry name" value="HotDog_dom_sf"/>
</dbReference>
<dbReference type="CDD" id="cd03445">
    <property type="entry name" value="Thioesterase_II_repeat2"/>
    <property type="match status" value="1"/>
</dbReference>
<dbReference type="EC" id="2.8.3.5" evidence="10"/>
<dbReference type="PROSITE" id="PS50850">
    <property type="entry name" value="MFS"/>
    <property type="match status" value="1"/>
</dbReference>
<dbReference type="EMBL" id="QGDH01000021">
    <property type="protein sequence ID" value="RAR14501.1"/>
    <property type="molecule type" value="Genomic_DNA"/>
</dbReference>
<keyword evidence="2" id="KW-0813">Transport</keyword>
<dbReference type="NCBIfam" id="TIGR02428">
    <property type="entry name" value="pcaJ_scoB_fam"/>
    <property type="match status" value="1"/>
</dbReference>
<evidence type="ECO:0000256" key="8">
    <source>
        <dbReference type="SAM" id="Phobius"/>
    </source>
</evidence>
<evidence type="ECO:0000313" key="10">
    <source>
        <dbReference type="EMBL" id="RAR14501.1"/>
    </source>
</evidence>
<dbReference type="STRING" id="183478.A0A364NBR1"/>
<dbReference type="InterPro" id="IPR020846">
    <property type="entry name" value="MFS_dom"/>
</dbReference>
<dbReference type="Pfam" id="PF07690">
    <property type="entry name" value="MFS_1"/>
    <property type="match status" value="1"/>
</dbReference>
<dbReference type="FunFam" id="1.20.1250.20:FF:000013">
    <property type="entry name" value="MFS general substrate transporter"/>
    <property type="match status" value="1"/>
</dbReference>
<feature type="transmembrane region" description="Helical" evidence="8">
    <location>
        <begin position="1782"/>
        <end position="1799"/>
    </location>
</feature>
<evidence type="ECO:0000256" key="6">
    <source>
        <dbReference type="ARBA" id="ARBA00023136"/>
    </source>
</evidence>
<evidence type="ECO:0000256" key="5">
    <source>
        <dbReference type="ARBA" id="ARBA00022989"/>
    </source>
</evidence>
<keyword evidence="4 8" id="KW-0812">Transmembrane</keyword>
<dbReference type="PANTHER" id="PTHR13707">
    <property type="entry name" value="KETOACID-COENZYME A TRANSFERASE"/>
    <property type="match status" value="1"/>
</dbReference>
<dbReference type="NCBIfam" id="TIGR02429">
    <property type="entry name" value="pcaI_scoA_fam"/>
    <property type="match status" value="1"/>
</dbReference>
<feature type="transmembrane region" description="Helical" evidence="8">
    <location>
        <begin position="1717"/>
        <end position="1742"/>
    </location>
</feature>
<dbReference type="CDD" id="cd12148">
    <property type="entry name" value="fungal_TF_MHR"/>
    <property type="match status" value="1"/>
</dbReference>
<sequence length="1925" mass="210616">MATLIRPPPVDHSQSAIENVLELTQLSDIDPDLFTNTRPLWHPPGARGIFGGAAIAQTLSAAQKTVDPDFTVHSMHCYFVLAGNAEIPIIYHVERVRSGKSYATRTVQARQRGKVIFTTTMSFVRQNSGGANKVEHVYPMPHVPPPKQGIDDLEMPNNGHSPFESQRLPIENDDSDKPHTKKCRQWMKARGHISPAGRHESHLSAIAYMSDSYFIGTVARVHKLWRYSTQRKNNAKSSIDEDVLKKLLEMDDAELQRQNFVDDADIQRIRRIKNGEDITKDAEAPPEIGMMVSLDHTIYFHNPRSFRADEWIFTEMETPWAGDGRGLVFQRMYTKDGTLIATCVQEGLVRLKQNDTKSNADAKKARHKRSGLEKAIYQVEEAIKKRKSDTVTSQSTLQHLQQLLNEAQGDDGLGQDAQTSPLSVEPVHVPAKEVVGTSSDDQLAVEDVENPLQLLARASDLRIATPQSHNPSVASPEGRFTGSEQSAFLDVHHFFLPMKANLDQGSGFLADQVIVRKYRSVEIVLAFMVSIPWMPPGSHASDDDTSLYLATALSISLDLMLDKAITPSTSFAHELVRQIPKAECLHAAKALAMDGFEDVDPTSEWGQRLLRRRERVWISLFVLERGVCLARGRSYCVPKTCLIQHCNQWHDHQHSDAQDGPLVSMAVLRRDLDDLFAEVRTRCDNYRSRELGSEVAHEIDKSVEDFFDSWSRAWPSVISDPESRSLPPYVEILVTHTRLSTYAMLLNHPTAPPEVKRSFRKSALSSALNVMRAAIQGESRLKSMPNNTVTMICFAASIALALSAPVPEESGNRKSLAPSVRHLIEDTATVLERIGSTPIHRNGASVVYGRFLRVLVKQTPDIERPPLPPSQAPAPTSMAIPNLLSPSNLRAPTIDRSKSKLFKDADEAVADVQPGSTVLSAGFGLCGVAETLISAMKKRGPQSLHSLTAVSNNAGIEDVGGLAHLTKNGQVKKLIISFLGNNKALEKQYLSGGIEIELCPQGTLAERIRAGGAGIPAFYTPTAVNTLLQDGQIPAKFDKEGKAVGFGQKREVREFNGKKFLMETALTGDVAVIRAHKADEAGNCIFRYTTKAFGPIMAKAARLTIVEAEEIVPIGTFDANDIDLPGIFVDRIVPATASKNIEIKKLRKTSAPQDSSSKNEAAERRDRIARRAAKELKQGYYVNLGVGIPTAAASFVPDGVKVWLQSENGILGMGPYPTEEELDPDIINAGKETVTLLPGASTFDSAESFGMIRGGHVDVSILGALQVSASGDLANYMVPGKVFKGMGGAMDLVSNPEATKVVVATEHVAKDGSSKIVQECKLPLTGAKCVSTIITDLCVFEVNRKHGTLTLTETAPGVSVEDVRAKTDATFEVAPDVKTMEPITHPQNNGADGLNVVVHPSQRWPVLAKLNQAGQVKASHGLTAQKKLGRGPWCSGTKQAPHFASGRAMSVDKMHDEKLENRSGSEQLEAGFEEDEKAARRLMFKMDVRILPVLALLFLCSFIDRTNVGNAKILGLEDDIGINDHQYSIGLCVFYATYIASELPSNLVLKKVSPKIWLPLLTAVWGILTMCLGFVTNFASFVTVRALLGVAEGGLLPGMVLYLSHFYRRQELALRIGIFYTAASLSGAFGGLLARALNAIGPAGGLEGWRWIFIVEGLITVGVGACSALFLPNSIESSGFLTPAEKEYARFRLGEQSASNERFDWAEIKRGIFNVQVWLTATAYFAILSGLYSFGLFLPTIINNGFEKDPNRAQLWTVIPYAVASMFTVIVALLSDRLALRGPVMLCTLPVAIIGYGVISQSENPKVQYGMTFLMATGMYATVPCILSWNSNNSAGHYKRATTSALQLAIANAGGFVASFVYPKSEGPHFHKSHSIMLGLLCAAWVLIGANVAWVWKLNKDKANGKYAEFEGRGDDRDPEFKMVM</sequence>
<feature type="transmembrane region" description="Helical" evidence="8">
    <location>
        <begin position="1841"/>
        <end position="1862"/>
    </location>
</feature>
<feature type="transmembrane region" description="Helical" evidence="8">
    <location>
        <begin position="1754"/>
        <end position="1775"/>
    </location>
</feature>
<keyword evidence="6 8" id="KW-0472">Membrane</keyword>
<evidence type="ECO:0000256" key="3">
    <source>
        <dbReference type="ARBA" id="ARBA00022679"/>
    </source>
</evidence>
<dbReference type="InterPro" id="IPR049449">
    <property type="entry name" value="TesB_ACOT8-like_N"/>
</dbReference>
<dbReference type="GO" id="GO:0022857">
    <property type="term" value="F:transmembrane transporter activity"/>
    <property type="evidence" value="ECO:0007669"/>
    <property type="project" value="InterPro"/>
</dbReference>
<dbReference type="PROSITE" id="PS01274">
    <property type="entry name" value="COA_TRANSF_2"/>
    <property type="match status" value="1"/>
</dbReference>
<evidence type="ECO:0000313" key="11">
    <source>
        <dbReference type="Proteomes" id="UP000249619"/>
    </source>
</evidence>
<dbReference type="Proteomes" id="UP000249619">
    <property type="component" value="Unassembled WGS sequence"/>
</dbReference>
<dbReference type="Pfam" id="PF01144">
    <property type="entry name" value="CoA_trans"/>
    <property type="match status" value="2"/>
</dbReference>
<dbReference type="Gene3D" id="3.40.1080.10">
    <property type="entry name" value="Glutaconate Coenzyme A-transferase"/>
    <property type="match status" value="2"/>
</dbReference>
<feature type="domain" description="Major facilitator superfamily (MFS) profile" evidence="9">
    <location>
        <begin position="1490"/>
        <end position="1901"/>
    </location>
</feature>
<dbReference type="GO" id="GO:0016020">
    <property type="term" value="C:membrane"/>
    <property type="evidence" value="ECO:0007669"/>
    <property type="project" value="UniProtKB-SubCell"/>
</dbReference>
<dbReference type="InterPro" id="IPR011701">
    <property type="entry name" value="MFS"/>
</dbReference>
<name>A0A364NBR1_STELY</name>
<dbReference type="CDD" id="cd17327">
    <property type="entry name" value="MFS_FEN2_like"/>
    <property type="match status" value="1"/>
</dbReference>
<dbReference type="InterPro" id="IPR004165">
    <property type="entry name" value="CoA_trans_fam_I"/>
</dbReference>
<feature type="transmembrane region" description="Helical" evidence="8">
    <location>
        <begin position="1582"/>
        <end position="1604"/>
    </location>
</feature>
<comment type="caution">
    <text evidence="10">The sequence shown here is derived from an EMBL/GenBank/DDBJ whole genome shotgun (WGS) entry which is preliminary data.</text>
</comment>
<dbReference type="FunFam" id="1.20.1250.20:FF:000034">
    <property type="entry name" value="MFS general substrate transporter"/>
    <property type="match status" value="1"/>
</dbReference>
<reference evidence="11" key="1">
    <citation type="submission" date="2018-05" db="EMBL/GenBank/DDBJ databases">
        <title>Draft genome sequence of Stemphylium lycopersici strain CIDEFI 213.</title>
        <authorList>
            <person name="Medina R."/>
            <person name="Franco M.E.E."/>
            <person name="Lucentini C.G."/>
            <person name="Saparrat M.C.N."/>
            <person name="Balatti P.A."/>
        </authorList>
    </citation>
    <scope>NUCLEOTIDE SEQUENCE [LARGE SCALE GENOMIC DNA]</scope>
    <source>
        <strain evidence="11">CIDEFI 213</strain>
    </source>
</reference>
<dbReference type="InterPro" id="IPR036259">
    <property type="entry name" value="MFS_trans_sf"/>
</dbReference>
<dbReference type="SMART" id="SM00882">
    <property type="entry name" value="CoA_trans"/>
    <property type="match status" value="2"/>
</dbReference>
<dbReference type="GO" id="GO:0008260">
    <property type="term" value="F:succinyl-CoA:3-oxo-acid CoA-transferase activity"/>
    <property type="evidence" value="ECO:0007669"/>
    <property type="project" value="UniProtKB-EC"/>
</dbReference>
<dbReference type="FunFam" id="3.10.129.10:FF:000074">
    <property type="entry name" value="Acyl-CoA thioesterase II"/>
    <property type="match status" value="1"/>
</dbReference>
<evidence type="ECO:0000256" key="2">
    <source>
        <dbReference type="ARBA" id="ARBA00022448"/>
    </source>
</evidence>
<keyword evidence="11" id="KW-1185">Reference proteome</keyword>
<feature type="transmembrane region" description="Helical" evidence="8">
    <location>
        <begin position="1528"/>
        <end position="1549"/>
    </location>
</feature>
<comment type="subcellular location">
    <subcellularLocation>
        <location evidence="1">Membrane</location>
        <topology evidence="1">Multi-pass membrane protein</topology>
    </subcellularLocation>
</comment>
<dbReference type="InterPro" id="IPR012792">
    <property type="entry name" value="3-oxoacid_CoA-transf_A"/>
</dbReference>
<evidence type="ECO:0000256" key="7">
    <source>
        <dbReference type="SAM" id="MobiDB-lite"/>
    </source>
</evidence>
<dbReference type="InterPro" id="IPR012791">
    <property type="entry name" value="3-oxoacid_CoA-transf_B"/>
</dbReference>
<feature type="transmembrane region" description="Helical" evidence="8">
    <location>
        <begin position="1874"/>
        <end position="1896"/>
    </location>
</feature>
<dbReference type="Gene3D" id="2.40.160.210">
    <property type="entry name" value="Acyl-CoA thioesterase, double hotdog domain"/>
    <property type="match status" value="1"/>
</dbReference>
<dbReference type="Pfam" id="PF13622">
    <property type="entry name" value="4HBT_3"/>
    <property type="match status" value="1"/>
</dbReference>
<dbReference type="SUPFAM" id="SSF100950">
    <property type="entry name" value="NagB/RpiA/CoA transferase-like"/>
    <property type="match status" value="2"/>
</dbReference>
<feature type="transmembrane region" description="Helical" evidence="8">
    <location>
        <begin position="1616"/>
        <end position="1637"/>
    </location>
</feature>
<dbReference type="FunFam" id="3.40.1080.10:FF:000001">
    <property type="entry name" value="Succinyl-coa:3-ketoacid-coenzyme a transferase subunit b"/>
    <property type="match status" value="1"/>
</dbReference>
<organism evidence="10 11">
    <name type="scientific">Stemphylium lycopersici</name>
    <name type="common">Tomato gray leaf spot disease fungus</name>
    <name type="synonym">Thyrospora lycopersici</name>
    <dbReference type="NCBI Taxonomy" id="183478"/>
    <lineage>
        <taxon>Eukaryota</taxon>
        <taxon>Fungi</taxon>
        <taxon>Dikarya</taxon>
        <taxon>Ascomycota</taxon>
        <taxon>Pezizomycotina</taxon>
        <taxon>Dothideomycetes</taxon>
        <taxon>Pleosporomycetidae</taxon>
        <taxon>Pleosporales</taxon>
        <taxon>Pleosporineae</taxon>
        <taxon>Pleosporaceae</taxon>
        <taxon>Stemphylium</taxon>
    </lineage>
</organism>
<protein>
    <submittedName>
        <fullName evidence="10">Succinyl-CoA:3-ketoacid-coenzyme A transferas-like protein</fullName>
        <ecNumber evidence="10">2.8.3.5</ecNumber>
    </submittedName>
</protein>
<dbReference type="InterPro" id="IPR004164">
    <property type="entry name" value="CoA_transf_AS"/>
</dbReference>
<dbReference type="Gene3D" id="1.20.1250.20">
    <property type="entry name" value="MFS general substrate transporter like domains"/>
    <property type="match status" value="2"/>
</dbReference>
<feature type="transmembrane region" description="Helical" evidence="8">
    <location>
        <begin position="1556"/>
        <end position="1576"/>
    </location>
</feature>
<dbReference type="Pfam" id="PF20789">
    <property type="entry name" value="4HBT_3C"/>
    <property type="match status" value="1"/>
</dbReference>
<dbReference type="SUPFAM" id="SSF54637">
    <property type="entry name" value="Thioesterase/thiol ester dehydrase-isomerase"/>
    <property type="match status" value="2"/>
</dbReference>
<feature type="region of interest" description="Disordered" evidence="7">
    <location>
        <begin position="157"/>
        <end position="180"/>
    </location>
</feature>
<proteinExistence type="predicted"/>
<accession>A0A364NBR1</accession>
<feature type="transmembrane region" description="Helical" evidence="8">
    <location>
        <begin position="1811"/>
        <end position="1829"/>
    </location>
</feature>